<dbReference type="GO" id="GO:0015179">
    <property type="term" value="F:L-amino acid transmembrane transporter activity"/>
    <property type="evidence" value="ECO:0007669"/>
    <property type="project" value="TreeGrafter"/>
</dbReference>
<feature type="transmembrane region" description="Helical" evidence="7">
    <location>
        <begin position="590"/>
        <end position="614"/>
    </location>
</feature>
<dbReference type="SUPFAM" id="SSF54909">
    <property type="entry name" value="Dimeric alpha+beta barrel"/>
    <property type="match status" value="1"/>
</dbReference>
<dbReference type="InterPro" id="IPR011008">
    <property type="entry name" value="Dimeric_a/b-barrel"/>
</dbReference>
<feature type="compositionally biased region" description="Basic and acidic residues" evidence="6">
    <location>
        <begin position="46"/>
        <end position="55"/>
    </location>
</feature>
<feature type="transmembrane region" description="Helical" evidence="7">
    <location>
        <begin position="443"/>
        <end position="465"/>
    </location>
</feature>
<feature type="transmembrane region" description="Helical" evidence="7">
    <location>
        <begin position="626"/>
        <end position="644"/>
    </location>
</feature>
<dbReference type="PROSITE" id="PS51502">
    <property type="entry name" value="S_R_A_B_BARREL"/>
    <property type="match status" value="1"/>
</dbReference>
<dbReference type="Gene3D" id="3.30.70.100">
    <property type="match status" value="1"/>
</dbReference>
<evidence type="ECO:0000256" key="6">
    <source>
        <dbReference type="SAM" id="MobiDB-lite"/>
    </source>
</evidence>
<name>A0A9W8INS9_9FUNG</name>
<feature type="transmembrane region" description="Helical" evidence="7">
    <location>
        <begin position="520"/>
        <end position="545"/>
    </location>
</feature>
<dbReference type="InterPro" id="IPR013057">
    <property type="entry name" value="AA_transpt_TM"/>
</dbReference>
<comment type="subcellular location">
    <subcellularLocation>
        <location evidence="1">Membrane</location>
        <topology evidence="1">Multi-pass membrane protein</topology>
    </subcellularLocation>
</comment>
<feature type="compositionally biased region" description="Basic residues" evidence="6">
    <location>
        <begin position="105"/>
        <end position="116"/>
    </location>
</feature>
<comment type="similarity">
    <text evidence="2">Belongs to the amino acid/polyamine transporter 2 family.</text>
</comment>
<evidence type="ECO:0000313" key="9">
    <source>
        <dbReference type="EMBL" id="KAJ2866560.1"/>
    </source>
</evidence>
<feature type="region of interest" description="Disordered" evidence="6">
    <location>
        <begin position="185"/>
        <end position="214"/>
    </location>
</feature>
<evidence type="ECO:0000313" key="10">
    <source>
        <dbReference type="Proteomes" id="UP001140074"/>
    </source>
</evidence>
<organism evidence="9 10">
    <name type="scientific">Coemansia aciculifera</name>
    <dbReference type="NCBI Taxonomy" id="417176"/>
    <lineage>
        <taxon>Eukaryota</taxon>
        <taxon>Fungi</taxon>
        <taxon>Fungi incertae sedis</taxon>
        <taxon>Zoopagomycota</taxon>
        <taxon>Kickxellomycotina</taxon>
        <taxon>Kickxellomycetes</taxon>
        <taxon>Kickxellales</taxon>
        <taxon>Kickxellaceae</taxon>
        <taxon>Coemansia</taxon>
    </lineage>
</organism>
<dbReference type="InterPro" id="IPR013097">
    <property type="entry name" value="Dabb"/>
</dbReference>
<feature type="transmembrane region" description="Helical" evidence="7">
    <location>
        <begin position="403"/>
        <end position="423"/>
    </location>
</feature>
<feature type="transmembrane region" description="Helical" evidence="7">
    <location>
        <begin position="268"/>
        <end position="287"/>
    </location>
</feature>
<evidence type="ECO:0000256" key="4">
    <source>
        <dbReference type="ARBA" id="ARBA00022989"/>
    </source>
</evidence>
<feature type="transmembrane region" description="Helical" evidence="7">
    <location>
        <begin position="477"/>
        <end position="500"/>
    </location>
</feature>
<dbReference type="PANTHER" id="PTHR22950:SF666">
    <property type="entry name" value="VACUOLAR AMINO ACID TRANSPORTER 4"/>
    <property type="match status" value="1"/>
</dbReference>
<evidence type="ECO:0000256" key="7">
    <source>
        <dbReference type="SAM" id="Phobius"/>
    </source>
</evidence>
<feature type="transmembrane region" description="Helical" evidence="7">
    <location>
        <begin position="335"/>
        <end position="359"/>
    </location>
</feature>
<feature type="transmembrane region" description="Helical" evidence="7">
    <location>
        <begin position="566"/>
        <end position="584"/>
    </location>
</feature>
<dbReference type="EMBL" id="JANBUY010000035">
    <property type="protein sequence ID" value="KAJ2866560.1"/>
    <property type="molecule type" value="Genomic_DNA"/>
</dbReference>
<gene>
    <name evidence="9" type="ORF">GGH94_001452</name>
</gene>
<dbReference type="Pfam" id="PF07876">
    <property type="entry name" value="Dabb"/>
    <property type="match status" value="1"/>
</dbReference>
<comment type="caution">
    <text evidence="9">The sequence shown here is derived from an EMBL/GenBank/DDBJ whole genome shotgun (WGS) entry which is preliminary data.</text>
</comment>
<feature type="transmembrane region" description="Helical" evidence="7">
    <location>
        <begin position="379"/>
        <end position="396"/>
    </location>
</feature>
<proteinExistence type="inferred from homology"/>
<keyword evidence="3 7" id="KW-0812">Transmembrane</keyword>
<dbReference type="Proteomes" id="UP001140074">
    <property type="component" value="Unassembled WGS sequence"/>
</dbReference>
<sequence>MSSHLDQHDEIASPAAVSADEASRALLPYLLTEEEAGGLISGTNDASHKSDRDNSRNSVADPLCLPSGSITYDLYRWHQSSMSHSDETVDSTQLGPEQALLYPGRRPHSRRRHGHSRSASIAECSVVQSELGRELVQSHSQLNMPGGFRRHYVHQRAADEGRATSVLTASFVDFLALFGHFAGGDFPSDEDDDEEDEDNTGQSTYGGTDSGIRRRLIPGSSADQLDSLRAAATGSSPRGTLVQPAQMEPADMTAANSTSRGASVKKTFFLLIKSFVGGGVLFLPRAFHNGGLLFSSVLMLVVAAVSLYTMLLLVKCYERVHCGYGEMGRRLFGKWMERVVLGSILISQIGFSCASAIFVATNMRDLFNAVTGCRYRLGLGFWVVAQMAVLLPLCLVRHIKGFSVIALLADVFVVIGLVYVWGVDISTLSRLGMSYVRNFNPENYSLFLGTAAYTFEGYALILPIVDAMGQPAKFPAVLSLVMAICATIAVSIGALSYAAFGERTEAIVLLNMPSNTAPTLAVQLLYSSAILFTIPLMMFPVIRIFEQALFPRRSGKLNTGVKLQKNLFRALLVVVVIGISVANVERVDKLVSVIGGFACVPLSFIFPPLFHLKAVAESRWERTRDAALAGLGMVICLYVTYGAVSRWGAGEPPYDFCDRDASRLLVDQVVAGLNDLGRHIPFVLSSRCGETVTTRGKQYTHALVVELEKGDQLSSYADHPAHLAVLSDIKKIISEDTIAMDFDSPN</sequence>
<keyword evidence="4 7" id="KW-1133">Transmembrane helix</keyword>
<evidence type="ECO:0000256" key="1">
    <source>
        <dbReference type="ARBA" id="ARBA00004141"/>
    </source>
</evidence>
<evidence type="ECO:0000256" key="5">
    <source>
        <dbReference type="ARBA" id="ARBA00023136"/>
    </source>
</evidence>
<keyword evidence="5 7" id="KW-0472">Membrane</keyword>
<reference evidence="9" key="1">
    <citation type="submission" date="2022-07" db="EMBL/GenBank/DDBJ databases">
        <title>Phylogenomic reconstructions and comparative analyses of Kickxellomycotina fungi.</title>
        <authorList>
            <person name="Reynolds N.K."/>
            <person name="Stajich J.E."/>
            <person name="Barry K."/>
            <person name="Grigoriev I.V."/>
            <person name="Crous P."/>
            <person name="Smith M.E."/>
        </authorList>
    </citation>
    <scope>NUCLEOTIDE SEQUENCE</scope>
    <source>
        <strain evidence="9">RSA 476</strain>
    </source>
</reference>
<dbReference type="GO" id="GO:0005774">
    <property type="term" value="C:vacuolar membrane"/>
    <property type="evidence" value="ECO:0007669"/>
    <property type="project" value="TreeGrafter"/>
</dbReference>
<feature type="region of interest" description="Disordered" evidence="6">
    <location>
        <begin position="101"/>
        <end position="120"/>
    </location>
</feature>
<feature type="compositionally biased region" description="Acidic residues" evidence="6">
    <location>
        <begin position="187"/>
        <end position="199"/>
    </location>
</feature>
<accession>A0A9W8INS9</accession>
<evidence type="ECO:0000256" key="3">
    <source>
        <dbReference type="ARBA" id="ARBA00022692"/>
    </source>
</evidence>
<feature type="domain" description="Stress-response A/B barrel" evidence="8">
    <location>
        <begin position="639"/>
        <end position="742"/>
    </location>
</feature>
<dbReference type="SMART" id="SM00886">
    <property type="entry name" value="Dabb"/>
    <property type="match status" value="1"/>
</dbReference>
<protein>
    <recommendedName>
        <fullName evidence="8">Stress-response A/B barrel domain-containing protein</fullName>
    </recommendedName>
</protein>
<evidence type="ECO:0000256" key="2">
    <source>
        <dbReference type="ARBA" id="ARBA00008066"/>
    </source>
</evidence>
<dbReference type="Pfam" id="PF01490">
    <property type="entry name" value="Aa_trans"/>
    <property type="match status" value="1"/>
</dbReference>
<feature type="region of interest" description="Disordered" evidence="6">
    <location>
        <begin position="39"/>
        <end position="61"/>
    </location>
</feature>
<evidence type="ECO:0000259" key="8">
    <source>
        <dbReference type="PROSITE" id="PS51502"/>
    </source>
</evidence>
<keyword evidence="10" id="KW-1185">Reference proteome</keyword>
<dbReference type="AlphaFoldDB" id="A0A9W8INS9"/>
<feature type="transmembrane region" description="Helical" evidence="7">
    <location>
        <begin position="293"/>
        <end position="314"/>
    </location>
</feature>
<dbReference type="PANTHER" id="PTHR22950">
    <property type="entry name" value="AMINO ACID TRANSPORTER"/>
    <property type="match status" value="1"/>
</dbReference>
<feature type="region of interest" description="Disordered" evidence="6">
    <location>
        <begin position="232"/>
        <end position="258"/>
    </location>
</feature>